<feature type="transmembrane region" description="Helical" evidence="1">
    <location>
        <begin position="30"/>
        <end position="48"/>
    </location>
</feature>
<feature type="transmembrane region" description="Helical" evidence="1">
    <location>
        <begin position="55"/>
        <end position="79"/>
    </location>
</feature>
<comment type="caution">
    <text evidence="2">The sequence shown here is derived from an EMBL/GenBank/DDBJ whole genome shotgun (WGS) entry which is preliminary data.</text>
</comment>
<dbReference type="InterPro" id="IPR007165">
    <property type="entry name" value="Phage_holin_4_2"/>
</dbReference>
<protein>
    <submittedName>
        <fullName evidence="2">Phage holin family protein</fullName>
    </submittedName>
</protein>
<name>A0ABU5CHW6_9BACI</name>
<reference evidence="2 3" key="1">
    <citation type="submission" date="2023-10" db="EMBL/GenBank/DDBJ databases">
        <title>179-bfca-hs.</title>
        <authorList>
            <person name="Miliotis G."/>
            <person name="Sengupta P."/>
            <person name="Hameed A."/>
            <person name="Chuvochina M."/>
            <person name="Mcdonagh F."/>
            <person name="Simpson A.C."/>
            <person name="Singh N.K."/>
            <person name="Rekha P.D."/>
            <person name="Raman K."/>
            <person name="Hugenholtz P."/>
            <person name="Venkateswaran K."/>
        </authorList>
    </citation>
    <scope>NUCLEOTIDE SEQUENCE [LARGE SCALE GENOMIC DNA]</scope>
    <source>
        <strain evidence="2 3">179-BFC-A-HS</strain>
    </source>
</reference>
<dbReference type="Proteomes" id="UP001228376">
    <property type="component" value="Unassembled WGS sequence"/>
</dbReference>
<keyword evidence="1" id="KW-0472">Membrane</keyword>
<dbReference type="Pfam" id="PF04020">
    <property type="entry name" value="Phage_holin_4_2"/>
    <property type="match status" value="1"/>
</dbReference>
<gene>
    <name evidence="2" type="ORF">P5G51_006615</name>
</gene>
<keyword evidence="1" id="KW-0812">Transmembrane</keyword>
<organism evidence="2 3">
    <name type="scientific">Tigheibacillus jepli</name>
    <dbReference type="NCBI Taxonomy" id="3035914"/>
    <lineage>
        <taxon>Bacteria</taxon>
        <taxon>Bacillati</taxon>
        <taxon>Bacillota</taxon>
        <taxon>Bacilli</taxon>
        <taxon>Bacillales</taxon>
        <taxon>Bacillaceae</taxon>
        <taxon>Tigheibacillus</taxon>
    </lineage>
</organism>
<dbReference type="EMBL" id="JAROCA020000001">
    <property type="protein sequence ID" value="MDY0405115.1"/>
    <property type="molecule type" value="Genomic_DNA"/>
</dbReference>
<accession>A0ABU5CHW6</accession>
<evidence type="ECO:0000256" key="1">
    <source>
        <dbReference type="SAM" id="Phobius"/>
    </source>
</evidence>
<sequence length="119" mass="12753">MILRGILSVVLNAIALVAAAQLFSNFHLDGFSTALVASIVLAVLNLIVKPILIVLTLPITVMSMGLFLFVINAITLMITQAMMKPAFEIDGFGTAILAALVISILNLFLNQLIKDSLRT</sequence>
<dbReference type="PANTHER" id="PTHR37309:SF1">
    <property type="entry name" value="SLR0284 PROTEIN"/>
    <property type="match status" value="1"/>
</dbReference>
<dbReference type="PANTHER" id="PTHR37309">
    <property type="entry name" value="SLR0284 PROTEIN"/>
    <property type="match status" value="1"/>
</dbReference>
<evidence type="ECO:0000313" key="2">
    <source>
        <dbReference type="EMBL" id="MDY0405115.1"/>
    </source>
</evidence>
<evidence type="ECO:0000313" key="3">
    <source>
        <dbReference type="Proteomes" id="UP001228376"/>
    </source>
</evidence>
<keyword evidence="3" id="KW-1185">Reference proteome</keyword>
<proteinExistence type="predicted"/>
<dbReference type="RefSeq" id="WP_306068009.1">
    <property type="nucleotide sequence ID" value="NZ_JAROCA020000001.1"/>
</dbReference>
<keyword evidence="1" id="KW-1133">Transmembrane helix</keyword>
<feature type="transmembrane region" description="Helical" evidence="1">
    <location>
        <begin position="91"/>
        <end position="109"/>
    </location>
</feature>